<dbReference type="Proteomes" id="UP000031011">
    <property type="component" value="Unassembled WGS sequence"/>
</dbReference>
<organism evidence="1 2">
    <name type="scientific">Ligilactobacillus ruminis DPC 6832</name>
    <dbReference type="NCBI Taxonomy" id="1402208"/>
    <lineage>
        <taxon>Bacteria</taxon>
        <taxon>Bacillati</taxon>
        <taxon>Bacillota</taxon>
        <taxon>Bacilli</taxon>
        <taxon>Lactobacillales</taxon>
        <taxon>Lactobacillaceae</taxon>
        <taxon>Ligilactobacillus</taxon>
    </lineage>
</organism>
<dbReference type="EMBL" id="AWYA01000001">
    <property type="protein sequence ID" value="KIC05651.1"/>
    <property type="molecule type" value="Genomic_DNA"/>
</dbReference>
<evidence type="ECO:0000313" key="2">
    <source>
        <dbReference type="Proteomes" id="UP000031011"/>
    </source>
</evidence>
<protein>
    <submittedName>
        <fullName evidence="1">Type I site-specific deoxyribonuclease</fullName>
    </submittedName>
</protein>
<evidence type="ECO:0000313" key="1">
    <source>
        <dbReference type="EMBL" id="KIC05651.1"/>
    </source>
</evidence>
<reference evidence="1 2" key="1">
    <citation type="journal article" date="2015" name="BMC Microbiol.">
        <title>Lactobacillus ruminis strains cluster according to their mammalian gut source.</title>
        <authorList>
            <person name="O' Donnell M.M."/>
            <person name="Harris H.M."/>
            <person name="Lynch D.B."/>
            <person name="Ross R.P."/>
            <person name="O'Toole P.W."/>
        </authorList>
    </citation>
    <scope>NUCLEOTIDE SEQUENCE [LARGE SCALE GENOMIC DNA]</scope>
    <source>
        <strain evidence="1 2">DPC 6832</strain>
    </source>
</reference>
<proteinExistence type="predicted"/>
<comment type="caution">
    <text evidence="1">The sequence shown here is derived from an EMBL/GenBank/DDBJ whole genome shotgun (WGS) entry which is preliminary data.</text>
</comment>
<sequence length="62" mass="7478">MVERKSELEFESELVDYISKIGGTRQWQKVELHTNEELWANFKRILEQNNQDKLEKPLSDQE</sequence>
<dbReference type="AlphaFoldDB" id="A0A837DXV8"/>
<accession>A0A837DXV8</accession>
<name>A0A837DXV8_9LACO</name>
<gene>
    <name evidence="1" type="ORF">LRN_1024</name>
</gene>